<evidence type="ECO:0000259" key="1">
    <source>
        <dbReference type="Pfam" id="PF13843"/>
    </source>
</evidence>
<feature type="non-terminal residue" evidence="2">
    <location>
        <position position="1"/>
    </location>
</feature>
<dbReference type="PANTHER" id="PTHR46599">
    <property type="entry name" value="PIGGYBAC TRANSPOSABLE ELEMENT-DERIVED PROTEIN 4"/>
    <property type="match status" value="1"/>
</dbReference>
<feature type="domain" description="PiggyBac transposable element-derived protein" evidence="1">
    <location>
        <begin position="11"/>
        <end position="116"/>
    </location>
</feature>
<evidence type="ECO:0000313" key="2">
    <source>
        <dbReference type="EMBL" id="JAS42492.1"/>
    </source>
</evidence>
<feature type="non-terminal residue" evidence="2">
    <location>
        <position position="116"/>
    </location>
</feature>
<dbReference type="InterPro" id="IPR029526">
    <property type="entry name" value="PGBD"/>
</dbReference>
<name>A0A1B6EX20_9HEMI</name>
<protein>
    <recommendedName>
        <fullName evidence="1">PiggyBac transposable element-derived protein domain-containing protein</fullName>
    </recommendedName>
</protein>
<dbReference type="PANTHER" id="PTHR46599:SF3">
    <property type="entry name" value="PIGGYBAC TRANSPOSABLE ELEMENT-DERIVED PROTEIN 4"/>
    <property type="match status" value="1"/>
</dbReference>
<dbReference type="EMBL" id="GECZ01027277">
    <property type="protein sequence ID" value="JAS42492.1"/>
    <property type="molecule type" value="Transcribed_RNA"/>
</dbReference>
<dbReference type="Pfam" id="PF13843">
    <property type="entry name" value="DDE_Tnp_1_7"/>
    <property type="match status" value="1"/>
</dbReference>
<dbReference type="AlphaFoldDB" id="A0A1B6EX20"/>
<accession>A0A1B6EX20</accession>
<sequence>RYAMQHLSSSEPSVRSRCKEWIPTSANEMKQFVGVMLCMGLVDCPQVNLYWAKNNLYENRLIKSVMSRDRFLLLRKFWHFADNEKTQGSKDRLIKIRDIVEYLNTAFMEATVPGKQ</sequence>
<organism evidence="2">
    <name type="scientific">Cuerna arida</name>
    <dbReference type="NCBI Taxonomy" id="1464854"/>
    <lineage>
        <taxon>Eukaryota</taxon>
        <taxon>Metazoa</taxon>
        <taxon>Ecdysozoa</taxon>
        <taxon>Arthropoda</taxon>
        <taxon>Hexapoda</taxon>
        <taxon>Insecta</taxon>
        <taxon>Pterygota</taxon>
        <taxon>Neoptera</taxon>
        <taxon>Paraneoptera</taxon>
        <taxon>Hemiptera</taxon>
        <taxon>Auchenorrhyncha</taxon>
        <taxon>Membracoidea</taxon>
        <taxon>Cicadellidae</taxon>
        <taxon>Cicadellinae</taxon>
        <taxon>Proconiini</taxon>
        <taxon>Cuerna</taxon>
    </lineage>
</organism>
<proteinExistence type="predicted"/>
<gene>
    <name evidence="2" type="ORF">g.47762</name>
</gene>
<reference evidence="2" key="1">
    <citation type="submission" date="2015-11" db="EMBL/GenBank/DDBJ databases">
        <title>De novo transcriptome assembly of four potential Pierce s Disease insect vectors from Arizona vineyards.</title>
        <authorList>
            <person name="Tassone E.E."/>
        </authorList>
    </citation>
    <scope>NUCLEOTIDE SEQUENCE</scope>
</reference>